<evidence type="ECO:0000313" key="3">
    <source>
        <dbReference type="EMBL" id="CAK0855257.1"/>
    </source>
</evidence>
<keyword evidence="2" id="KW-0472">Membrane</keyword>
<comment type="caution">
    <text evidence="3">The sequence shown here is derived from an EMBL/GenBank/DDBJ whole genome shotgun (WGS) entry which is preliminary data.</text>
</comment>
<name>A0ABN9U8G5_9DINO</name>
<evidence type="ECO:0000313" key="4">
    <source>
        <dbReference type="Proteomes" id="UP001189429"/>
    </source>
</evidence>
<organism evidence="3 4">
    <name type="scientific">Prorocentrum cordatum</name>
    <dbReference type="NCBI Taxonomy" id="2364126"/>
    <lineage>
        <taxon>Eukaryota</taxon>
        <taxon>Sar</taxon>
        <taxon>Alveolata</taxon>
        <taxon>Dinophyceae</taxon>
        <taxon>Prorocentrales</taxon>
        <taxon>Prorocentraceae</taxon>
        <taxon>Prorocentrum</taxon>
    </lineage>
</organism>
<protein>
    <recommendedName>
        <fullName evidence="5">Acyltransferase 3 domain-containing protein</fullName>
    </recommendedName>
</protein>
<dbReference type="Proteomes" id="UP001189429">
    <property type="component" value="Unassembled WGS sequence"/>
</dbReference>
<feature type="transmembrane region" description="Helical" evidence="2">
    <location>
        <begin position="249"/>
        <end position="268"/>
    </location>
</feature>
<evidence type="ECO:0008006" key="5">
    <source>
        <dbReference type="Google" id="ProtNLM"/>
    </source>
</evidence>
<proteinExistence type="predicted"/>
<feature type="transmembrane region" description="Helical" evidence="2">
    <location>
        <begin position="162"/>
        <end position="183"/>
    </location>
</feature>
<feature type="transmembrane region" description="Helical" evidence="2">
    <location>
        <begin position="280"/>
        <end position="298"/>
    </location>
</feature>
<reference evidence="3" key="1">
    <citation type="submission" date="2023-10" db="EMBL/GenBank/DDBJ databases">
        <authorList>
            <person name="Chen Y."/>
            <person name="Shah S."/>
            <person name="Dougan E. K."/>
            <person name="Thang M."/>
            <person name="Chan C."/>
        </authorList>
    </citation>
    <scope>NUCLEOTIDE SEQUENCE [LARGE SCALE GENOMIC DNA]</scope>
</reference>
<dbReference type="EMBL" id="CAUYUJ010015533">
    <property type="protein sequence ID" value="CAK0855257.1"/>
    <property type="molecule type" value="Genomic_DNA"/>
</dbReference>
<feature type="transmembrane region" description="Helical" evidence="2">
    <location>
        <begin position="313"/>
        <end position="331"/>
    </location>
</feature>
<feature type="region of interest" description="Disordered" evidence="1">
    <location>
        <begin position="93"/>
        <end position="122"/>
    </location>
</feature>
<sequence length="480" mass="51825">MPDWRGTASVLRRLLQSERGGLGSVCHLERRHWPALDEALEGGGVGLFSGCLALRGADGERQPWRGGLAVALLCTWLALVAYNIVYATRRRGGHGAEGRTEAGAAATSAEEEVPRPPPPKGRCQTAARCEIWDATKFLLMTGVIFFKGNEEYLRDWTVSRAALRPVVPCFIFVSGVFGTSVSLQALVKALFYPWPCVLVMGAIFSARCLDERLVSATAGFNGFAFWYLWCMCFWRLAVSTVMHAGNRKLGLPVVFLLLALQLLVHALLNTAGSLAGPWNDVWRCFLFYAPVFAAGQLVEPSFWKDTFAERRRAAATAAASVAFVVLWYLLLAASPAFGRWNTAYCIDEETCSMGNYGIPHDVLHEPISEAGLGENVAVLALRLGIVLAYLGVLGAGLRVLGAASPGLAACLAGWGERSVFAYVLHHLWLELIPGAAELLDAAPAAWRPALCLALATQATVVLSSGGTASLARWLVIPPWL</sequence>
<feature type="transmembrane region" description="Helical" evidence="2">
    <location>
        <begin position="64"/>
        <end position="85"/>
    </location>
</feature>
<evidence type="ECO:0000256" key="1">
    <source>
        <dbReference type="SAM" id="MobiDB-lite"/>
    </source>
</evidence>
<keyword evidence="2" id="KW-1133">Transmembrane helix</keyword>
<evidence type="ECO:0000256" key="2">
    <source>
        <dbReference type="SAM" id="Phobius"/>
    </source>
</evidence>
<feature type="transmembrane region" description="Helical" evidence="2">
    <location>
        <begin position="218"/>
        <end position="237"/>
    </location>
</feature>
<keyword evidence="2" id="KW-0812">Transmembrane</keyword>
<keyword evidence="4" id="KW-1185">Reference proteome</keyword>
<accession>A0ABN9U8G5</accession>
<gene>
    <name evidence="3" type="ORF">PCOR1329_LOCUS46043</name>
</gene>